<feature type="compositionally biased region" description="Basic and acidic residues" evidence="1">
    <location>
        <begin position="1"/>
        <end position="10"/>
    </location>
</feature>
<accession>A0A150GJS5</accession>
<dbReference type="InterPro" id="IPR019399">
    <property type="entry name" value="Parkin_co-regulated_protein"/>
</dbReference>
<gene>
    <name evidence="2" type="ORF">GPECTOR_18g48</name>
</gene>
<name>A0A150GJS5_GONPE</name>
<reference evidence="3" key="1">
    <citation type="journal article" date="2016" name="Nat. Commun.">
        <title>The Gonium pectorale genome demonstrates co-option of cell cycle regulation during the evolution of multicellularity.</title>
        <authorList>
            <person name="Hanschen E.R."/>
            <person name="Marriage T.N."/>
            <person name="Ferris P.J."/>
            <person name="Hamaji T."/>
            <person name="Toyoda A."/>
            <person name="Fujiyama A."/>
            <person name="Neme R."/>
            <person name="Noguchi H."/>
            <person name="Minakuchi Y."/>
            <person name="Suzuki M."/>
            <person name="Kawai-Toyooka H."/>
            <person name="Smith D.R."/>
            <person name="Sparks H."/>
            <person name="Anderson J."/>
            <person name="Bakaric R."/>
            <person name="Luria V."/>
            <person name="Karger A."/>
            <person name="Kirschner M.W."/>
            <person name="Durand P.M."/>
            <person name="Michod R.E."/>
            <person name="Nozaki H."/>
            <person name="Olson B.J."/>
        </authorList>
    </citation>
    <scope>NUCLEOTIDE SEQUENCE [LARGE SCALE GENOMIC DNA]</scope>
    <source>
        <strain evidence="3">NIES-2863</strain>
    </source>
</reference>
<dbReference type="STRING" id="33097.A0A150GJS5"/>
<proteinExistence type="predicted"/>
<dbReference type="AlphaFoldDB" id="A0A150GJS5"/>
<dbReference type="Proteomes" id="UP000075714">
    <property type="component" value="Unassembled WGS sequence"/>
</dbReference>
<protein>
    <submittedName>
        <fullName evidence="2">Uncharacterized protein</fullName>
    </submittedName>
</protein>
<dbReference type="PANTHER" id="PTHR21207:SF2">
    <property type="entry name" value="PARKIN COREGULATED GENE PROTEIN"/>
    <property type="match status" value="1"/>
</dbReference>
<dbReference type="Pfam" id="PF10274">
    <property type="entry name" value="ParcG"/>
    <property type="match status" value="1"/>
</dbReference>
<sequence length="283" mass="30591">MRSPQIHKEAPFVPGSGGVVLSPRRPPGRPPGPTSRTPLPASLLRTYYDNGTLDFVAVRWRGSRADALSWARGVSKGPEGGGTLNRSYTAWSPEPPPELDPAAWLPVFLDGLREYDEPYRFLAIRGSEELLLRAGENLHAFADSLVVPLKAALDTREPTTVAVALQLMLMALSVDPRVAREWVPAYWQFAQVLNLFYARGGGLRVDMGYNRHAVATCRQLATDFMVAFELSGGPAATAAVRRYSPGADPAVTDASMARAASKAAVKAVEAGLEPGTFKPFTLF</sequence>
<feature type="compositionally biased region" description="Pro residues" evidence="1">
    <location>
        <begin position="24"/>
        <end position="33"/>
    </location>
</feature>
<dbReference type="EMBL" id="LSYV01000019">
    <property type="protein sequence ID" value="KXZ50069.1"/>
    <property type="molecule type" value="Genomic_DNA"/>
</dbReference>
<dbReference type="PANTHER" id="PTHR21207">
    <property type="entry name" value="PARKIN COREGULATED GENE PROTEIN PARK2 COREGULATED"/>
    <property type="match status" value="1"/>
</dbReference>
<comment type="caution">
    <text evidence="2">The sequence shown here is derived from an EMBL/GenBank/DDBJ whole genome shotgun (WGS) entry which is preliminary data.</text>
</comment>
<feature type="region of interest" description="Disordered" evidence="1">
    <location>
        <begin position="1"/>
        <end position="40"/>
    </location>
</feature>
<dbReference type="GO" id="GO:0030544">
    <property type="term" value="F:Hsp70 protein binding"/>
    <property type="evidence" value="ECO:0007669"/>
    <property type="project" value="TreeGrafter"/>
</dbReference>
<dbReference type="OrthoDB" id="5954824at2759"/>
<dbReference type="GO" id="GO:0051879">
    <property type="term" value="F:Hsp90 protein binding"/>
    <property type="evidence" value="ECO:0007669"/>
    <property type="project" value="TreeGrafter"/>
</dbReference>
<organism evidence="2 3">
    <name type="scientific">Gonium pectorale</name>
    <name type="common">Green alga</name>
    <dbReference type="NCBI Taxonomy" id="33097"/>
    <lineage>
        <taxon>Eukaryota</taxon>
        <taxon>Viridiplantae</taxon>
        <taxon>Chlorophyta</taxon>
        <taxon>core chlorophytes</taxon>
        <taxon>Chlorophyceae</taxon>
        <taxon>CS clade</taxon>
        <taxon>Chlamydomonadales</taxon>
        <taxon>Volvocaceae</taxon>
        <taxon>Gonium</taxon>
    </lineage>
</organism>
<keyword evidence="3" id="KW-1185">Reference proteome</keyword>
<evidence type="ECO:0000313" key="2">
    <source>
        <dbReference type="EMBL" id="KXZ50069.1"/>
    </source>
</evidence>
<evidence type="ECO:0000313" key="3">
    <source>
        <dbReference type="Proteomes" id="UP000075714"/>
    </source>
</evidence>
<evidence type="ECO:0000256" key="1">
    <source>
        <dbReference type="SAM" id="MobiDB-lite"/>
    </source>
</evidence>